<evidence type="ECO:0000313" key="3">
    <source>
        <dbReference type="EMBL" id="EIW74024.1"/>
    </source>
</evidence>
<evidence type="ECO:0008006" key="5">
    <source>
        <dbReference type="Google" id="ProtNLM"/>
    </source>
</evidence>
<dbReference type="OMA" id="AFHSDIY"/>
<dbReference type="GO" id="GO:0005829">
    <property type="term" value="C:cytosol"/>
    <property type="evidence" value="ECO:0007669"/>
    <property type="project" value="TreeGrafter"/>
</dbReference>
<dbReference type="AlphaFoldDB" id="R7SG11"/>
<keyword evidence="2" id="KW-1133">Transmembrane helix</keyword>
<dbReference type="PANTHER" id="PTHR31859">
    <property type="entry name" value="TETRATRICOPEPTIDE REPEAT PROTEIN 39 FAMILY MEMBER"/>
    <property type="match status" value="1"/>
</dbReference>
<reference evidence="4" key="1">
    <citation type="journal article" date="2012" name="Science">
        <title>The Paleozoic origin of enzymatic lignin decomposition reconstructed from 31 fungal genomes.</title>
        <authorList>
            <person name="Floudas D."/>
            <person name="Binder M."/>
            <person name="Riley R."/>
            <person name="Barry K."/>
            <person name="Blanchette R.A."/>
            <person name="Henrissat B."/>
            <person name="Martinez A.T."/>
            <person name="Otillar R."/>
            <person name="Spatafora J.W."/>
            <person name="Yadav J.S."/>
            <person name="Aerts A."/>
            <person name="Benoit I."/>
            <person name="Boyd A."/>
            <person name="Carlson A."/>
            <person name="Copeland A."/>
            <person name="Coutinho P.M."/>
            <person name="de Vries R.P."/>
            <person name="Ferreira P."/>
            <person name="Findley K."/>
            <person name="Foster B."/>
            <person name="Gaskell J."/>
            <person name="Glotzer D."/>
            <person name="Gorecki P."/>
            <person name="Heitman J."/>
            <person name="Hesse C."/>
            <person name="Hori C."/>
            <person name="Igarashi K."/>
            <person name="Jurgens J.A."/>
            <person name="Kallen N."/>
            <person name="Kersten P."/>
            <person name="Kohler A."/>
            <person name="Kuees U."/>
            <person name="Kumar T.K.A."/>
            <person name="Kuo A."/>
            <person name="LaButti K."/>
            <person name="Larrondo L.F."/>
            <person name="Lindquist E."/>
            <person name="Ling A."/>
            <person name="Lombard V."/>
            <person name="Lucas S."/>
            <person name="Lundell T."/>
            <person name="Martin R."/>
            <person name="McLaughlin D.J."/>
            <person name="Morgenstern I."/>
            <person name="Morin E."/>
            <person name="Murat C."/>
            <person name="Nagy L.G."/>
            <person name="Nolan M."/>
            <person name="Ohm R.A."/>
            <person name="Patyshakuliyeva A."/>
            <person name="Rokas A."/>
            <person name="Ruiz-Duenas F.J."/>
            <person name="Sabat G."/>
            <person name="Salamov A."/>
            <person name="Samejima M."/>
            <person name="Schmutz J."/>
            <person name="Slot J.C."/>
            <person name="St John F."/>
            <person name="Stenlid J."/>
            <person name="Sun H."/>
            <person name="Sun S."/>
            <person name="Syed K."/>
            <person name="Tsang A."/>
            <person name="Wiebenga A."/>
            <person name="Young D."/>
            <person name="Pisabarro A."/>
            <person name="Eastwood D.C."/>
            <person name="Martin F."/>
            <person name="Cullen D."/>
            <person name="Grigoriev I.V."/>
            <person name="Hibbett D.S."/>
        </authorList>
    </citation>
    <scope>NUCLEOTIDE SEQUENCE [LARGE SCALE GENOMIC DNA]</scope>
    <source>
        <strain evidence="4">RWD-64-598 SS2</strain>
    </source>
</reference>
<evidence type="ECO:0000313" key="4">
    <source>
        <dbReference type="Proteomes" id="UP000053558"/>
    </source>
</evidence>
<dbReference type="GO" id="GO:0005634">
    <property type="term" value="C:nucleus"/>
    <property type="evidence" value="ECO:0007669"/>
    <property type="project" value="TreeGrafter"/>
</dbReference>
<keyword evidence="4" id="KW-1185">Reference proteome</keyword>
<dbReference type="SUPFAM" id="SSF48452">
    <property type="entry name" value="TPR-like"/>
    <property type="match status" value="1"/>
</dbReference>
<dbReference type="RefSeq" id="XP_007775848.1">
    <property type="nucleotide sequence ID" value="XM_007777658.1"/>
</dbReference>
<keyword evidence="2" id="KW-0812">Transmembrane</keyword>
<feature type="compositionally biased region" description="Polar residues" evidence="1">
    <location>
        <begin position="150"/>
        <end position="179"/>
    </location>
</feature>
<proteinExistence type="predicted"/>
<dbReference type="PANTHER" id="PTHR31859:SF1">
    <property type="entry name" value="TETRATRICOPEPTIDE REPEAT PROTEIN 39C"/>
    <property type="match status" value="1"/>
</dbReference>
<keyword evidence="2" id="KW-0472">Membrane</keyword>
<feature type="transmembrane region" description="Helical" evidence="2">
    <location>
        <begin position="267"/>
        <end position="289"/>
    </location>
</feature>
<dbReference type="EMBL" id="JH711596">
    <property type="protein sequence ID" value="EIW74024.1"/>
    <property type="molecule type" value="Genomic_DNA"/>
</dbReference>
<sequence length="672" mass="72944">MSAQDTDAQLQSAAKGFDHLFANDIDAARKAFDGEDSPFHLLGMGVCAFLQAALGMETGLMAEASRLLSLSEAGAKKHIKNAKSGKPAHRFTPGIEWEIMQADAVVLLALTHALSESYKGYMQCLYEMNSAHSRFTKLYKTVYPAGLQAYSTPSTSPQPSRKPSNDSIQSSATAQSARSGGSFFSRWYSGSPSTKTLAPPPGSAQNQATGPVEELVLSGTAFGYGLFNLVFSLLPAGIRGVIGFLGFTHDRKLALQALAVSAARTDVHAVFAGLVLMTYYGVVLLLAGYQADEAHIIKQYQAIVDKADSRYPTGALWILNRAKILRMRGDVDDAIKVLQDGLDPGKSQASFPQADTLLAFELSWTLLSQRRYQEAADTFMRLTGLNSWSHATYYFIAAGCHFSLGDLDKAQELLDQIPELLNGRKISGRDLPTEVFIKKKIEFYKAKQVRRGGDEVRFVEAISISPAEEIALFWNTHQRIPHEVALEHIREWSSLGPALDITSQHTSQPSPDNKRPALDTADELVVRSLLLGITHRTVGDFKASREYLVDAHRASTSGGQVKINTWVGGVAMFELAVLDLKEVQAKEEEMALETPPEIQLNGVAAEVVVDGEPVLAVPAGAGVWALALKGASEKLDAALALATRDTDLSSRLDSRITMLRGEIATKKEMVGC</sequence>
<dbReference type="GeneID" id="19199040"/>
<dbReference type="OrthoDB" id="2154985at2759"/>
<protein>
    <recommendedName>
        <fullName evidence="5">Mitochondrial outer membrane protein IML2</fullName>
    </recommendedName>
</protein>
<name>R7SG11_CONPW</name>
<dbReference type="InterPro" id="IPR019412">
    <property type="entry name" value="IML2/TPR_39"/>
</dbReference>
<accession>R7SG11</accession>
<dbReference type="Proteomes" id="UP000053558">
    <property type="component" value="Unassembled WGS sequence"/>
</dbReference>
<gene>
    <name evidence="3" type="ORF">CONPUDRAFT_113920</name>
</gene>
<feature type="region of interest" description="Disordered" evidence="1">
    <location>
        <begin position="150"/>
        <end position="181"/>
    </location>
</feature>
<dbReference type="Gene3D" id="1.25.40.10">
    <property type="entry name" value="Tetratricopeptide repeat domain"/>
    <property type="match status" value="1"/>
</dbReference>
<dbReference type="eggNOG" id="KOG3783">
    <property type="taxonomic scope" value="Eukaryota"/>
</dbReference>
<dbReference type="InterPro" id="IPR011990">
    <property type="entry name" value="TPR-like_helical_dom_sf"/>
</dbReference>
<dbReference type="Pfam" id="PF10300">
    <property type="entry name" value="Iml2-TPR_39"/>
    <property type="match status" value="1"/>
</dbReference>
<organism evidence="3 4">
    <name type="scientific">Coniophora puteana (strain RWD-64-598)</name>
    <name type="common">Brown rot fungus</name>
    <dbReference type="NCBI Taxonomy" id="741705"/>
    <lineage>
        <taxon>Eukaryota</taxon>
        <taxon>Fungi</taxon>
        <taxon>Dikarya</taxon>
        <taxon>Basidiomycota</taxon>
        <taxon>Agaricomycotina</taxon>
        <taxon>Agaricomycetes</taxon>
        <taxon>Agaricomycetidae</taxon>
        <taxon>Boletales</taxon>
        <taxon>Coniophorineae</taxon>
        <taxon>Coniophoraceae</taxon>
        <taxon>Coniophora</taxon>
    </lineage>
</organism>
<feature type="region of interest" description="Disordered" evidence="1">
    <location>
        <begin position="190"/>
        <end position="209"/>
    </location>
</feature>
<evidence type="ECO:0000256" key="2">
    <source>
        <dbReference type="SAM" id="Phobius"/>
    </source>
</evidence>
<dbReference type="KEGG" id="cput:CONPUDRAFT_113920"/>
<feature type="transmembrane region" description="Helical" evidence="2">
    <location>
        <begin position="221"/>
        <end position="247"/>
    </location>
</feature>
<evidence type="ECO:0000256" key="1">
    <source>
        <dbReference type="SAM" id="MobiDB-lite"/>
    </source>
</evidence>
<dbReference type="GO" id="GO:0005741">
    <property type="term" value="C:mitochondrial outer membrane"/>
    <property type="evidence" value="ECO:0007669"/>
    <property type="project" value="TreeGrafter"/>
</dbReference>